<evidence type="ECO:0000313" key="2">
    <source>
        <dbReference type="EMBL" id="TWI09404.1"/>
    </source>
</evidence>
<reference evidence="2 3" key="1">
    <citation type="journal article" date="2015" name="Stand. Genomic Sci.">
        <title>Genomic Encyclopedia of Bacterial and Archaeal Type Strains, Phase III: the genomes of soil and plant-associated and newly described type strains.</title>
        <authorList>
            <person name="Whitman W.B."/>
            <person name="Woyke T."/>
            <person name="Klenk H.P."/>
            <person name="Zhou Y."/>
            <person name="Lilburn T.G."/>
            <person name="Beck B.J."/>
            <person name="De Vos P."/>
            <person name="Vandamme P."/>
            <person name="Eisen J.A."/>
            <person name="Garrity G."/>
            <person name="Hugenholtz P."/>
            <person name="Kyrpides N.C."/>
        </authorList>
    </citation>
    <scope>NUCLEOTIDE SEQUENCE [LARGE SCALE GENOMIC DNA]</scope>
    <source>
        <strain evidence="2 3">CGMCC 1.10136</strain>
    </source>
</reference>
<dbReference type="EMBL" id="VLKP01000008">
    <property type="protein sequence ID" value="TWI09404.1"/>
    <property type="molecule type" value="Genomic_DNA"/>
</dbReference>
<comment type="caution">
    <text evidence="2">The sequence shown here is derived from an EMBL/GenBank/DDBJ whole genome shotgun (WGS) entry which is preliminary data.</text>
</comment>
<protein>
    <recommendedName>
        <fullName evidence="4">PsiF repeat-containing protein</fullName>
    </recommendedName>
</protein>
<name>A0A562LP47_9GAMM</name>
<evidence type="ECO:0000313" key="3">
    <source>
        <dbReference type="Proteomes" id="UP000316471"/>
    </source>
</evidence>
<proteinExistence type="predicted"/>
<dbReference type="RefSeq" id="WP_144815205.1">
    <property type="nucleotide sequence ID" value="NZ_VLKP01000008.1"/>
</dbReference>
<dbReference type="OrthoDB" id="5988645at2"/>
<dbReference type="AlphaFoldDB" id="A0A562LP47"/>
<keyword evidence="1" id="KW-0732">Signal</keyword>
<evidence type="ECO:0008006" key="4">
    <source>
        <dbReference type="Google" id="ProtNLM"/>
    </source>
</evidence>
<feature type="signal peptide" evidence="1">
    <location>
        <begin position="1"/>
        <end position="21"/>
    </location>
</feature>
<evidence type="ECO:0000256" key="1">
    <source>
        <dbReference type="SAM" id="SignalP"/>
    </source>
</evidence>
<keyword evidence="3" id="KW-1185">Reference proteome</keyword>
<dbReference type="Proteomes" id="UP000316471">
    <property type="component" value="Unassembled WGS sequence"/>
</dbReference>
<accession>A0A562LP47</accession>
<gene>
    <name evidence="2" type="ORF">IP93_02020</name>
</gene>
<feature type="chain" id="PRO_5021929541" description="PsiF repeat-containing protein" evidence="1">
    <location>
        <begin position="22"/>
        <end position="80"/>
    </location>
</feature>
<organism evidence="2 3">
    <name type="scientific">Aerolutibacter ruishenii</name>
    <dbReference type="NCBI Taxonomy" id="686800"/>
    <lineage>
        <taxon>Bacteria</taxon>
        <taxon>Pseudomonadati</taxon>
        <taxon>Pseudomonadota</taxon>
        <taxon>Gammaproteobacteria</taxon>
        <taxon>Lysobacterales</taxon>
        <taxon>Lysobacteraceae</taxon>
        <taxon>Aerolutibacter</taxon>
    </lineage>
</organism>
<sequence>MNIRTFALGLCLAVLPLSAFAHKGGHSDDDKPLAKTCEQLANSQRYAIDPAYPEIKALKAKCDAKKKTSPKPEEAPVKQP</sequence>